<reference evidence="2 3" key="1">
    <citation type="journal article" date="2019" name="Emerg. Microbes Infect.">
        <title>Comprehensive subspecies identification of 175 nontuberculous mycobacteria species based on 7547 genomic profiles.</title>
        <authorList>
            <person name="Matsumoto Y."/>
            <person name="Kinjo T."/>
            <person name="Motooka D."/>
            <person name="Nabeya D."/>
            <person name="Jung N."/>
            <person name="Uechi K."/>
            <person name="Horii T."/>
            <person name="Iida T."/>
            <person name="Fujita J."/>
            <person name="Nakamura S."/>
        </authorList>
    </citation>
    <scope>NUCLEOTIDE SEQUENCE [LARGE SCALE GENOMIC DNA]</scope>
    <source>
        <strain evidence="2 3">JCM 30395</strain>
    </source>
</reference>
<name>A0A7I7SUH2_9MYCO</name>
<dbReference type="Proteomes" id="UP000466445">
    <property type="component" value="Chromosome"/>
</dbReference>
<dbReference type="EMBL" id="AP022595">
    <property type="protein sequence ID" value="BBY60343.1"/>
    <property type="molecule type" value="Genomic_DNA"/>
</dbReference>
<proteinExistence type="predicted"/>
<dbReference type="KEGG" id="msar:MSAR_34790"/>
<evidence type="ECO:0000256" key="1">
    <source>
        <dbReference type="SAM" id="MobiDB-lite"/>
    </source>
</evidence>
<organism evidence="2 3">
    <name type="scientific">Mycolicibacterium sarraceniae</name>
    <dbReference type="NCBI Taxonomy" id="1534348"/>
    <lineage>
        <taxon>Bacteria</taxon>
        <taxon>Bacillati</taxon>
        <taxon>Actinomycetota</taxon>
        <taxon>Actinomycetes</taxon>
        <taxon>Mycobacteriales</taxon>
        <taxon>Mycobacteriaceae</taxon>
        <taxon>Mycolicibacterium</taxon>
    </lineage>
</organism>
<evidence type="ECO:0000313" key="3">
    <source>
        <dbReference type="Proteomes" id="UP000466445"/>
    </source>
</evidence>
<feature type="compositionally biased region" description="Polar residues" evidence="1">
    <location>
        <begin position="1"/>
        <end position="11"/>
    </location>
</feature>
<dbReference type="AlphaFoldDB" id="A0A7I7SUH2"/>
<feature type="region of interest" description="Disordered" evidence="1">
    <location>
        <begin position="1"/>
        <end position="73"/>
    </location>
</feature>
<protein>
    <submittedName>
        <fullName evidence="2">Uncharacterized protein</fullName>
    </submittedName>
</protein>
<accession>A0A7I7SUH2</accession>
<evidence type="ECO:0000313" key="2">
    <source>
        <dbReference type="EMBL" id="BBY60343.1"/>
    </source>
</evidence>
<gene>
    <name evidence="2" type="ORF">MSAR_34790</name>
</gene>
<keyword evidence="3" id="KW-1185">Reference proteome</keyword>
<sequence>MSSTTETSAKPDTSAKADDSTSAPNEAGKTAKALRHQVFATYFANDGNDKSNSVSTSKHPHKSASGGYSGHERQRLRVLLTPWGGTRCLGHAAAIRGIRGGRRMPR</sequence>